<keyword evidence="1" id="KW-1133">Transmembrane helix</keyword>
<keyword evidence="3" id="KW-1185">Reference proteome</keyword>
<keyword evidence="1" id="KW-0472">Membrane</keyword>
<proteinExistence type="predicted"/>
<feature type="transmembrane region" description="Helical" evidence="1">
    <location>
        <begin position="184"/>
        <end position="204"/>
    </location>
</feature>
<dbReference type="PANTHER" id="PTHR34115:SF6">
    <property type="entry name" value="PROTEIN, PUTATIVE-RELATED"/>
    <property type="match status" value="1"/>
</dbReference>
<name>A0A5C7HZF0_9ROSI</name>
<gene>
    <name evidence="2" type="ORF">EZV62_009577</name>
</gene>
<evidence type="ECO:0000313" key="2">
    <source>
        <dbReference type="EMBL" id="TXG62583.1"/>
    </source>
</evidence>
<feature type="transmembrane region" description="Helical" evidence="1">
    <location>
        <begin position="122"/>
        <end position="140"/>
    </location>
</feature>
<organism evidence="2 3">
    <name type="scientific">Acer yangbiense</name>
    <dbReference type="NCBI Taxonomy" id="1000413"/>
    <lineage>
        <taxon>Eukaryota</taxon>
        <taxon>Viridiplantae</taxon>
        <taxon>Streptophyta</taxon>
        <taxon>Embryophyta</taxon>
        <taxon>Tracheophyta</taxon>
        <taxon>Spermatophyta</taxon>
        <taxon>Magnoliopsida</taxon>
        <taxon>eudicotyledons</taxon>
        <taxon>Gunneridae</taxon>
        <taxon>Pentapetalae</taxon>
        <taxon>rosids</taxon>
        <taxon>malvids</taxon>
        <taxon>Sapindales</taxon>
        <taxon>Sapindaceae</taxon>
        <taxon>Hippocastanoideae</taxon>
        <taxon>Acereae</taxon>
        <taxon>Acer</taxon>
    </lineage>
</organism>
<feature type="transmembrane region" description="Helical" evidence="1">
    <location>
        <begin position="39"/>
        <end position="59"/>
    </location>
</feature>
<dbReference type="EMBL" id="VAHF01000004">
    <property type="protein sequence ID" value="TXG62583.1"/>
    <property type="molecule type" value="Genomic_DNA"/>
</dbReference>
<dbReference type="AlphaFoldDB" id="A0A5C7HZF0"/>
<dbReference type="OrthoDB" id="1161747at2759"/>
<sequence>MEEQRIGGHRVRRTITVTRRPKNHKITIELQGNSDRFNIYQLFLLYMIQVEFNFHWFVLSMTMRNDTRAYILLLCLIGRCREQKLFSHMPYHAVFGFLIPLLVAVLQLNQGTNNYSFQTHPANLWVFLLSTSVYCFAFVADIKSNPSYAQRYSLVAVISGSLSSVSLISLFLPDLPGRLIFIPWAFASIVVSRSYIINLCCWLYQMIMKTFFQVVGIWNRFKASGLMPRLPV</sequence>
<comment type="caution">
    <text evidence="2">The sequence shown here is derived from an EMBL/GenBank/DDBJ whole genome shotgun (WGS) entry which is preliminary data.</text>
</comment>
<evidence type="ECO:0000256" key="1">
    <source>
        <dbReference type="SAM" id="Phobius"/>
    </source>
</evidence>
<feature type="transmembrane region" description="Helical" evidence="1">
    <location>
        <begin position="152"/>
        <end position="172"/>
    </location>
</feature>
<reference evidence="3" key="1">
    <citation type="journal article" date="2019" name="Gigascience">
        <title>De novo genome assembly of the endangered Acer yangbiense, a plant species with extremely small populations endemic to Yunnan Province, China.</title>
        <authorList>
            <person name="Yang J."/>
            <person name="Wariss H.M."/>
            <person name="Tao L."/>
            <person name="Zhang R."/>
            <person name="Yun Q."/>
            <person name="Hollingsworth P."/>
            <person name="Dao Z."/>
            <person name="Luo G."/>
            <person name="Guo H."/>
            <person name="Ma Y."/>
            <person name="Sun W."/>
        </authorList>
    </citation>
    <scope>NUCLEOTIDE SEQUENCE [LARGE SCALE GENOMIC DNA]</scope>
    <source>
        <strain evidence="3">cv. Malutang</strain>
    </source>
</reference>
<accession>A0A5C7HZF0</accession>
<dbReference type="InterPro" id="IPR053258">
    <property type="entry name" value="Ca-permeable_cation_channel"/>
</dbReference>
<keyword evidence="1" id="KW-0812">Transmembrane</keyword>
<feature type="transmembrane region" description="Helical" evidence="1">
    <location>
        <begin position="91"/>
        <end position="110"/>
    </location>
</feature>
<evidence type="ECO:0000313" key="3">
    <source>
        <dbReference type="Proteomes" id="UP000323000"/>
    </source>
</evidence>
<dbReference type="PANTHER" id="PTHR34115">
    <property type="entry name" value="PROTEIN, PUTATIVE-RELATED"/>
    <property type="match status" value="1"/>
</dbReference>
<protein>
    <submittedName>
        <fullName evidence="2">Uncharacterized protein</fullName>
    </submittedName>
</protein>
<dbReference type="Proteomes" id="UP000323000">
    <property type="component" value="Chromosome 4"/>
</dbReference>